<dbReference type="PANTHER" id="PTHR33495">
    <property type="entry name" value="ANTI-SIGMA FACTOR ANTAGONIST TM_1081-RELATED-RELATED"/>
    <property type="match status" value="1"/>
</dbReference>
<sequence length="116" mass="12750">MPMKLTHKDFDDLRLITVEEDRIDAASAIKFKDGIRNLTQDAPDRVLLDLAQVGFLDSSGLGAVVACMKALGNGMTLELAALQPPVERVFHLTRMNTVFKIHTRVSDATTDTEHAS</sequence>
<evidence type="ECO:0000256" key="2">
    <source>
        <dbReference type="RuleBase" id="RU003749"/>
    </source>
</evidence>
<dbReference type="SUPFAM" id="SSF52091">
    <property type="entry name" value="SpoIIaa-like"/>
    <property type="match status" value="1"/>
</dbReference>
<keyword evidence="5" id="KW-1185">Reference proteome</keyword>
<dbReference type="InterPro" id="IPR036513">
    <property type="entry name" value="STAS_dom_sf"/>
</dbReference>
<dbReference type="InterPro" id="IPR002645">
    <property type="entry name" value="STAS_dom"/>
</dbReference>
<accession>A0A0N9ZH27</accession>
<evidence type="ECO:0000256" key="1">
    <source>
        <dbReference type="ARBA" id="ARBA00009013"/>
    </source>
</evidence>
<dbReference type="NCBIfam" id="TIGR00377">
    <property type="entry name" value="ant_ant_sig"/>
    <property type="match status" value="1"/>
</dbReference>
<dbReference type="AlphaFoldDB" id="A0A0N9ZH27"/>
<dbReference type="Gene3D" id="3.30.750.24">
    <property type="entry name" value="STAS domain"/>
    <property type="match status" value="1"/>
</dbReference>
<comment type="similarity">
    <text evidence="1 2">Belongs to the anti-sigma-factor antagonist family.</text>
</comment>
<name>A0A0N9ZH27_9RHOB</name>
<proteinExistence type="inferred from homology"/>
<evidence type="ECO:0000259" key="3">
    <source>
        <dbReference type="PROSITE" id="PS50801"/>
    </source>
</evidence>
<dbReference type="Pfam" id="PF01740">
    <property type="entry name" value="STAS"/>
    <property type="match status" value="1"/>
</dbReference>
<organism evidence="4 5">
    <name type="scientific">Celeribacter marinus</name>
    <dbReference type="NCBI Taxonomy" id="1397108"/>
    <lineage>
        <taxon>Bacteria</taxon>
        <taxon>Pseudomonadati</taxon>
        <taxon>Pseudomonadota</taxon>
        <taxon>Alphaproteobacteria</taxon>
        <taxon>Rhodobacterales</taxon>
        <taxon>Roseobacteraceae</taxon>
        <taxon>Celeribacter</taxon>
    </lineage>
</organism>
<dbReference type="EMBL" id="CP012023">
    <property type="protein sequence ID" value="ALI55880.1"/>
    <property type="molecule type" value="Genomic_DNA"/>
</dbReference>
<dbReference type="Proteomes" id="UP000064920">
    <property type="component" value="Chromosome"/>
</dbReference>
<dbReference type="PATRIC" id="fig|1397108.4.peg.1977"/>
<dbReference type="PANTHER" id="PTHR33495:SF2">
    <property type="entry name" value="ANTI-SIGMA FACTOR ANTAGONIST TM_1081-RELATED"/>
    <property type="match status" value="1"/>
</dbReference>
<dbReference type="KEGG" id="cmar:IMCC12053_1933"/>
<evidence type="ECO:0000313" key="5">
    <source>
        <dbReference type="Proteomes" id="UP000064920"/>
    </source>
</evidence>
<dbReference type="CDD" id="cd07043">
    <property type="entry name" value="STAS_anti-anti-sigma_factors"/>
    <property type="match status" value="1"/>
</dbReference>
<dbReference type="STRING" id="1397108.IMCC12053_1933"/>
<feature type="domain" description="STAS" evidence="3">
    <location>
        <begin position="23"/>
        <end position="112"/>
    </location>
</feature>
<gene>
    <name evidence="4" type="ORF">IMCC12053_1933</name>
</gene>
<reference evidence="4 5" key="1">
    <citation type="submission" date="2015-05" db="EMBL/GenBank/DDBJ databases">
        <authorList>
            <person name="Wang D.B."/>
            <person name="Wang M."/>
        </authorList>
    </citation>
    <scope>NUCLEOTIDE SEQUENCE [LARGE SCALE GENOMIC DNA]</scope>
    <source>
        <strain evidence="4 5">IMCC 12053</strain>
    </source>
</reference>
<protein>
    <recommendedName>
        <fullName evidence="2">Anti-sigma factor antagonist</fullName>
    </recommendedName>
</protein>
<dbReference type="GO" id="GO:0043856">
    <property type="term" value="F:anti-sigma factor antagonist activity"/>
    <property type="evidence" value="ECO:0007669"/>
    <property type="project" value="InterPro"/>
</dbReference>
<evidence type="ECO:0000313" key="4">
    <source>
        <dbReference type="EMBL" id="ALI55880.1"/>
    </source>
</evidence>
<dbReference type="InterPro" id="IPR003658">
    <property type="entry name" value="Anti-sigma_ant"/>
</dbReference>
<dbReference type="PROSITE" id="PS50801">
    <property type="entry name" value="STAS"/>
    <property type="match status" value="1"/>
</dbReference>